<evidence type="ECO:0008006" key="13">
    <source>
        <dbReference type="Google" id="ProtNLM"/>
    </source>
</evidence>
<comment type="caution">
    <text evidence="11">The sequence shown here is derived from an EMBL/GenBank/DDBJ whole genome shotgun (WGS) entry which is preliminary data.</text>
</comment>
<dbReference type="PANTHER" id="PTHR33365">
    <property type="entry name" value="YALI0B05434P"/>
    <property type="match status" value="1"/>
</dbReference>
<feature type="transmembrane region" description="Helical" evidence="10">
    <location>
        <begin position="54"/>
        <end position="74"/>
    </location>
</feature>
<keyword evidence="5" id="KW-0560">Oxidoreductase</keyword>
<keyword evidence="6" id="KW-0843">Virulence</keyword>
<keyword evidence="7 10" id="KW-0472">Membrane</keyword>
<comment type="similarity">
    <text evidence="9">Belongs to the ustYa family.</text>
</comment>
<proteinExistence type="inferred from homology"/>
<organism evidence="11 12">
    <name type="scientific">Neurospora intermedia</name>
    <dbReference type="NCBI Taxonomy" id="5142"/>
    <lineage>
        <taxon>Eukaryota</taxon>
        <taxon>Fungi</taxon>
        <taxon>Dikarya</taxon>
        <taxon>Ascomycota</taxon>
        <taxon>Pezizomycotina</taxon>
        <taxon>Sordariomycetes</taxon>
        <taxon>Sordariomycetidae</taxon>
        <taxon>Sordariales</taxon>
        <taxon>Sordariaceae</taxon>
        <taxon>Neurospora</taxon>
    </lineage>
</organism>
<gene>
    <name evidence="11" type="ORF">QR685DRAFT_532460</name>
</gene>
<evidence type="ECO:0000256" key="8">
    <source>
        <dbReference type="ARBA" id="ARBA00023180"/>
    </source>
</evidence>
<evidence type="ECO:0000256" key="4">
    <source>
        <dbReference type="ARBA" id="ARBA00022989"/>
    </source>
</evidence>
<keyword evidence="3 10" id="KW-0812">Transmembrane</keyword>
<keyword evidence="8" id="KW-0325">Glycoprotein</keyword>
<dbReference type="EMBL" id="JAVLET010000009">
    <property type="protein sequence ID" value="KAL0467406.1"/>
    <property type="molecule type" value="Genomic_DNA"/>
</dbReference>
<name>A0ABR3D6P1_NEUIN</name>
<dbReference type="InterPro" id="IPR021765">
    <property type="entry name" value="UstYa-like"/>
</dbReference>
<evidence type="ECO:0000256" key="3">
    <source>
        <dbReference type="ARBA" id="ARBA00022692"/>
    </source>
</evidence>
<protein>
    <recommendedName>
        <fullName evidence="13">Oxidase ustYa</fullName>
    </recommendedName>
</protein>
<evidence type="ECO:0000256" key="2">
    <source>
        <dbReference type="ARBA" id="ARBA00004685"/>
    </source>
</evidence>
<keyword evidence="12" id="KW-1185">Reference proteome</keyword>
<dbReference type="PANTHER" id="PTHR33365:SF11">
    <property type="entry name" value="TAT PATHWAY SIGNAL SEQUENCE"/>
    <property type="match status" value="1"/>
</dbReference>
<accession>A0ABR3D6P1</accession>
<keyword evidence="4 10" id="KW-1133">Transmembrane helix</keyword>
<evidence type="ECO:0000313" key="12">
    <source>
        <dbReference type="Proteomes" id="UP001451303"/>
    </source>
</evidence>
<sequence length="285" mass="32729">MYSRDLTAKKSLQTDNETGSLLSAHEHFGFGQESDKSLDIHIPSHNRSWWKEHVIRGAIAIFSVTVGVFVGFWLTTSPNFKEPTSIDFGINRKTPLPQEIFTDRRDVPFIPHKEFIGPSEEADENWNRITMGSDTIYLPNPSDYGLYNPGIRAPFFMFHTPPPAAASLPNLNNFYVLNTMHQLHCVNVVRQRYNQLVYTGINALSGSFVDNDWLEHLEHCFEYLRLSITCADYMTLESDSPPGSPEEYTKGNLGWGVVHSCINWERLMEYQKEMVDVYNATWNRV</sequence>
<evidence type="ECO:0000256" key="5">
    <source>
        <dbReference type="ARBA" id="ARBA00023002"/>
    </source>
</evidence>
<evidence type="ECO:0000256" key="9">
    <source>
        <dbReference type="ARBA" id="ARBA00035112"/>
    </source>
</evidence>
<dbReference type="Pfam" id="PF11807">
    <property type="entry name" value="UstYa"/>
    <property type="match status" value="1"/>
</dbReference>
<evidence type="ECO:0000256" key="1">
    <source>
        <dbReference type="ARBA" id="ARBA00004167"/>
    </source>
</evidence>
<dbReference type="Proteomes" id="UP001451303">
    <property type="component" value="Unassembled WGS sequence"/>
</dbReference>
<evidence type="ECO:0000256" key="6">
    <source>
        <dbReference type="ARBA" id="ARBA00023026"/>
    </source>
</evidence>
<comment type="subcellular location">
    <subcellularLocation>
        <location evidence="1">Membrane</location>
        <topology evidence="1">Single-pass membrane protein</topology>
    </subcellularLocation>
</comment>
<evidence type="ECO:0000256" key="10">
    <source>
        <dbReference type="SAM" id="Phobius"/>
    </source>
</evidence>
<evidence type="ECO:0000313" key="11">
    <source>
        <dbReference type="EMBL" id="KAL0467406.1"/>
    </source>
</evidence>
<evidence type="ECO:0000256" key="7">
    <source>
        <dbReference type="ARBA" id="ARBA00023136"/>
    </source>
</evidence>
<comment type="pathway">
    <text evidence="2">Mycotoxin biosynthesis.</text>
</comment>
<reference evidence="11 12" key="1">
    <citation type="submission" date="2023-09" db="EMBL/GenBank/DDBJ databases">
        <title>Multi-omics analysis of a traditional fermented food reveals byproduct-associated fungal strains for waste-to-food upcycling.</title>
        <authorList>
            <consortium name="Lawrence Berkeley National Laboratory"/>
            <person name="Rekdal V.M."/>
            <person name="Villalobos-Escobedo J.M."/>
            <person name="Rodriguez-Valeron N."/>
            <person name="Garcia M.O."/>
            <person name="Vasquez D.P."/>
            <person name="Damayanti I."/>
            <person name="Sorensen P.M."/>
            <person name="Baidoo E.E."/>
            <person name="De Carvalho A.C."/>
            <person name="Riley R."/>
            <person name="Lipzen A."/>
            <person name="He G."/>
            <person name="Yan M."/>
            <person name="Haridas S."/>
            <person name="Daum C."/>
            <person name="Yoshinaga Y."/>
            <person name="Ng V."/>
            <person name="Grigoriev I.V."/>
            <person name="Munk R."/>
            <person name="Nuraida L."/>
            <person name="Wijaya C.H."/>
            <person name="Morales P.-C."/>
            <person name="Keasling J.D."/>
        </authorList>
    </citation>
    <scope>NUCLEOTIDE SEQUENCE [LARGE SCALE GENOMIC DNA]</scope>
    <source>
        <strain evidence="11 12">FGSC 2613</strain>
    </source>
</reference>